<organism evidence="1 2">
    <name type="scientific">Paenibacillus piri</name>
    <dbReference type="NCBI Taxonomy" id="2547395"/>
    <lineage>
        <taxon>Bacteria</taxon>
        <taxon>Bacillati</taxon>
        <taxon>Bacillota</taxon>
        <taxon>Bacilli</taxon>
        <taxon>Bacillales</taxon>
        <taxon>Paenibacillaceae</taxon>
        <taxon>Paenibacillus</taxon>
    </lineage>
</organism>
<dbReference type="SUPFAM" id="SSF56059">
    <property type="entry name" value="Glutathione synthetase ATP-binding domain-like"/>
    <property type="match status" value="1"/>
</dbReference>
<comment type="caution">
    <text evidence="1">The sequence shown here is derived from an EMBL/GenBank/DDBJ whole genome shotgun (WGS) entry which is preliminary data.</text>
</comment>
<dbReference type="Pfam" id="PF14398">
    <property type="entry name" value="ATPgrasp_YheCD"/>
    <property type="match status" value="1"/>
</dbReference>
<dbReference type="EMBL" id="SMRT01000018">
    <property type="protein sequence ID" value="TDF92973.1"/>
    <property type="molecule type" value="Genomic_DNA"/>
</dbReference>
<gene>
    <name evidence="1" type="ORF">E1757_28300</name>
</gene>
<name>A0A4R5KCR1_9BACL</name>
<dbReference type="OrthoDB" id="7869153at2"/>
<evidence type="ECO:0000313" key="1">
    <source>
        <dbReference type="EMBL" id="TDF92973.1"/>
    </source>
</evidence>
<keyword evidence="2" id="KW-1185">Reference proteome</keyword>
<evidence type="ECO:0000313" key="2">
    <source>
        <dbReference type="Proteomes" id="UP000295636"/>
    </source>
</evidence>
<reference evidence="1 2" key="1">
    <citation type="submission" date="2019-03" db="EMBL/GenBank/DDBJ databases">
        <title>This is whole genome sequence of Paenibacillus sp MS74 strain.</title>
        <authorList>
            <person name="Trinh H.N."/>
        </authorList>
    </citation>
    <scope>NUCLEOTIDE SEQUENCE [LARGE SCALE GENOMIC DNA]</scope>
    <source>
        <strain evidence="1 2">MS74</strain>
    </source>
</reference>
<proteinExistence type="predicted"/>
<dbReference type="AlphaFoldDB" id="A0A4R5KCR1"/>
<sequence>MFKKNYRSRTIRGKLRVCRYLSANRSLKKNIPHTRLLTLPNMRKMTASHSSLYIKPDIGSLGIGIFKLTRTRNGFKLRSSQRGKRSIRFKSTSSVYRHILAKRQGRMIIQKTVRLDRAGERPYDIRVMVQRKPGGSWTCTGMAAKVGRAGKIVTNYYQGGELMSMVSLHNRKGLPEEQGKARIRHLTRKALDIVRTLSAKRSGMREMGVDFAYDRSGRLWVLEVNSNHPQFHPFKKFDRAAYVRMMRYARSYGRKSAK</sequence>
<dbReference type="Proteomes" id="UP000295636">
    <property type="component" value="Unassembled WGS sequence"/>
</dbReference>
<protein>
    <recommendedName>
        <fullName evidence="3">YheC/YheD family protein</fullName>
    </recommendedName>
</protein>
<dbReference type="InterPro" id="IPR026838">
    <property type="entry name" value="YheC/D"/>
</dbReference>
<dbReference type="RefSeq" id="WP_133234536.1">
    <property type="nucleotide sequence ID" value="NZ_SMRT01000018.1"/>
</dbReference>
<dbReference type="Gene3D" id="3.30.470.20">
    <property type="entry name" value="ATP-grasp fold, B domain"/>
    <property type="match status" value="1"/>
</dbReference>
<accession>A0A4R5KCR1</accession>
<evidence type="ECO:0008006" key="3">
    <source>
        <dbReference type="Google" id="ProtNLM"/>
    </source>
</evidence>